<evidence type="ECO:0000256" key="2">
    <source>
        <dbReference type="ARBA" id="ARBA00005517"/>
    </source>
</evidence>
<name>A0A1M5B2V3_9CLOT</name>
<protein>
    <recommendedName>
        <fullName evidence="5">Threonine synthase</fullName>
        <ecNumber evidence="5">4.2.3.1</ecNumber>
    </recommendedName>
</protein>
<evidence type="ECO:0000313" key="9">
    <source>
        <dbReference type="Proteomes" id="UP000184245"/>
    </source>
</evidence>
<dbReference type="EC" id="4.2.3.1" evidence="5"/>
<dbReference type="OrthoDB" id="9778118at2"/>
<dbReference type="SUPFAM" id="SSF53686">
    <property type="entry name" value="Tryptophan synthase beta subunit-like PLP-dependent enzymes"/>
    <property type="match status" value="1"/>
</dbReference>
<evidence type="ECO:0000256" key="3">
    <source>
        <dbReference type="ARBA" id="ARBA00022898"/>
    </source>
</evidence>
<evidence type="ECO:0000313" key="8">
    <source>
        <dbReference type="EMBL" id="SHF36788.1"/>
    </source>
</evidence>
<dbReference type="NCBIfam" id="TIGR00260">
    <property type="entry name" value="thrC"/>
    <property type="match status" value="1"/>
</dbReference>
<dbReference type="GO" id="GO:0006565">
    <property type="term" value="P:L-serine catabolic process"/>
    <property type="evidence" value="ECO:0007669"/>
    <property type="project" value="TreeGrafter"/>
</dbReference>
<feature type="domain" description="Tryptophan synthase beta chain-like PALP" evidence="7">
    <location>
        <begin position="69"/>
        <end position="375"/>
    </location>
</feature>
<comment type="similarity">
    <text evidence="2">Belongs to the threonine synthase family.</text>
</comment>
<dbReference type="GO" id="GO:0004794">
    <property type="term" value="F:threonine deaminase activity"/>
    <property type="evidence" value="ECO:0007669"/>
    <property type="project" value="TreeGrafter"/>
</dbReference>
<evidence type="ECO:0000256" key="6">
    <source>
        <dbReference type="PIRSR" id="PIRSR604450-51"/>
    </source>
</evidence>
<dbReference type="Proteomes" id="UP000184245">
    <property type="component" value="Unassembled WGS sequence"/>
</dbReference>
<evidence type="ECO:0000256" key="1">
    <source>
        <dbReference type="ARBA" id="ARBA00001933"/>
    </source>
</evidence>
<dbReference type="EMBL" id="FQVI01000023">
    <property type="protein sequence ID" value="SHF36788.1"/>
    <property type="molecule type" value="Genomic_DNA"/>
</dbReference>
<dbReference type="InterPro" id="IPR036052">
    <property type="entry name" value="TrpB-like_PALP_sf"/>
</dbReference>
<evidence type="ECO:0000256" key="5">
    <source>
        <dbReference type="NCBIfam" id="TIGR00260"/>
    </source>
</evidence>
<keyword evidence="4" id="KW-0456">Lyase</keyword>
<dbReference type="AlphaFoldDB" id="A0A1M5B2V3"/>
<dbReference type="GO" id="GO:0009088">
    <property type="term" value="P:threonine biosynthetic process"/>
    <property type="evidence" value="ECO:0007669"/>
    <property type="project" value="UniProtKB-UniRule"/>
</dbReference>
<evidence type="ECO:0000259" key="7">
    <source>
        <dbReference type="Pfam" id="PF00291"/>
    </source>
</evidence>
<organism evidence="8 9">
    <name type="scientific">Lactonifactor longoviformis DSM 17459</name>
    <dbReference type="NCBI Taxonomy" id="1122155"/>
    <lineage>
        <taxon>Bacteria</taxon>
        <taxon>Bacillati</taxon>
        <taxon>Bacillota</taxon>
        <taxon>Clostridia</taxon>
        <taxon>Eubacteriales</taxon>
        <taxon>Clostridiaceae</taxon>
        <taxon>Lactonifactor</taxon>
    </lineage>
</organism>
<dbReference type="InterPro" id="IPR050147">
    <property type="entry name" value="Ser/Thr_Dehydratase"/>
</dbReference>
<dbReference type="STRING" id="1122155.SAMN02745158_03466"/>
<keyword evidence="9" id="KW-1185">Reference proteome</keyword>
<dbReference type="CDD" id="cd01563">
    <property type="entry name" value="Thr-synth_1"/>
    <property type="match status" value="1"/>
</dbReference>
<dbReference type="GO" id="GO:0006567">
    <property type="term" value="P:L-threonine catabolic process"/>
    <property type="evidence" value="ECO:0007669"/>
    <property type="project" value="TreeGrafter"/>
</dbReference>
<dbReference type="GO" id="GO:0009097">
    <property type="term" value="P:isoleucine biosynthetic process"/>
    <property type="evidence" value="ECO:0007669"/>
    <property type="project" value="TreeGrafter"/>
</dbReference>
<dbReference type="GO" id="GO:0004795">
    <property type="term" value="F:threonine synthase activity"/>
    <property type="evidence" value="ECO:0007669"/>
    <property type="project" value="UniProtKB-UniRule"/>
</dbReference>
<dbReference type="Gene3D" id="3.40.50.1100">
    <property type="match status" value="2"/>
</dbReference>
<dbReference type="InterPro" id="IPR004450">
    <property type="entry name" value="Thr_synthase-like"/>
</dbReference>
<evidence type="ECO:0000256" key="4">
    <source>
        <dbReference type="ARBA" id="ARBA00023239"/>
    </source>
</evidence>
<feature type="modified residue" description="N6-(pyridoxal phosphate)lysine" evidence="6">
    <location>
        <position position="107"/>
    </location>
</feature>
<sequence length="417" mass="45180">MSLYCMTCNTPWEGEGDEYICPRCGGSIASDNCLEKHREEFRRLLRAGSREGIWGYQKLLPYEPHIRPVSLGEGNTPLLKAEGLGKRLDMKHLYLKNETLNPSGSYKDRFSTVAVTMAKEKGVASLALGSAGNAAGSVAAYAAKGELPCFVLLPTAAVRERAWQIQTYGARMIGMECSIAECIHFVQKGVPVLGWENVSTTMKYHPWASQGYKTIAYEIGRQMEFGAPDWVFCPVGGASLLGKVYQGFEEMFRLGMIPHIPRFAGIQAAGCAPLVKAYRENRRSTELWKEASTIAFAIADTETFEGVTALDIIRKTGGLAVAVTDEEILEGLKLMASSEAVIGEPASASVIAGVQKLRRKGVIEKGDSVVCIISGSGLKDLPLIAKSLPGYPVISGETLNCGEDSAVMAELRQYCCV</sequence>
<dbReference type="InterPro" id="IPR001926">
    <property type="entry name" value="TrpB-like_PALP"/>
</dbReference>
<accession>A0A1M5B2V3</accession>
<dbReference type="PANTHER" id="PTHR48078">
    <property type="entry name" value="THREONINE DEHYDRATASE, MITOCHONDRIAL-RELATED"/>
    <property type="match status" value="1"/>
</dbReference>
<dbReference type="GO" id="GO:0003941">
    <property type="term" value="F:L-serine ammonia-lyase activity"/>
    <property type="evidence" value="ECO:0007669"/>
    <property type="project" value="TreeGrafter"/>
</dbReference>
<gene>
    <name evidence="8" type="ORF">SAMN02745158_03466</name>
</gene>
<dbReference type="PANTHER" id="PTHR48078:SF6">
    <property type="entry name" value="L-THREONINE DEHYDRATASE CATABOLIC TDCB"/>
    <property type="match status" value="1"/>
</dbReference>
<keyword evidence="3 6" id="KW-0663">Pyridoxal phosphate</keyword>
<dbReference type="RefSeq" id="WP_139249503.1">
    <property type="nucleotide sequence ID" value="NZ_FQVI01000023.1"/>
</dbReference>
<proteinExistence type="inferred from homology"/>
<comment type="cofactor">
    <cofactor evidence="1 6">
        <name>pyridoxal 5'-phosphate</name>
        <dbReference type="ChEBI" id="CHEBI:597326"/>
    </cofactor>
</comment>
<dbReference type="Pfam" id="PF00291">
    <property type="entry name" value="PALP"/>
    <property type="match status" value="1"/>
</dbReference>
<reference evidence="8 9" key="1">
    <citation type="submission" date="2016-11" db="EMBL/GenBank/DDBJ databases">
        <authorList>
            <person name="Jaros S."/>
            <person name="Januszkiewicz K."/>
            <person name="Wedrychowicz H."/>
        </authorList>
    </citation>
    <scope>NUCLEOTIDE SEQUENCE [LARGE SCALE GENOMIC DNA]</scope>
    <source>
        <strain evidence="8 9">DSM 17459</strain>
    </source>
</reference>